<dbReference type="HOGENOM" id="CLU_070689_0_0_1"/>
<dbReference type="PANTHER" id="PTHR14715:SF6">
    <property type="entry name" value="FAM124 DOMAIN-CONTAINING PROTEIN"/>
    <property type="match status" value="1"/>
</dbReference>
<dbReference type="KEGG" id="nve:5516779"/>
<dbReference type="EMBL" id="DS469541">
    <property type="protein sequence ID" value="EDO44757.1"/>
    <property type="molecule type" value="Genomic_DNA"/>
</dbReference>
<reference evidence="3 4" key="1">
    <citation type="journal article" date="2007" name="Science">
        <title>Sea anemone genome reveals ancestral eumetazoan gene repertoire and genomic organization.</title>
        <authorList>
            <person name="Putnam N.H."/>
            <person name="Srivastava M."/>
            <person name="Hellsten U."/>
            <person name="Dirks B."/>
            <person name="Chapman J."/>
            <person name="Salamov A."/>
            <person name="Terry A."/>
            <person name="Shapiro H."/>
            <person name="Lindquist E."/>
            <person name="Kapitonov V.V."/>
            <person name="Jurka J."/>
            <person name="Genikhovich G."/>
            <person name="Grigoriev I.V."/>
            <person name="Lucas S.M."/>
            <person name="Steele R.E."/>
            <person name="Finnerty J.R."/>
            <person name="Technau U."/>
            <person name="Martindale M.Q."/>
            <person name="Rokhsar D.S."/>
        </authorList>
    </citation>
    <scope>NUCLEOTIDE SEQUENCE [LARGE SCALE GENOMIC DNA]</scope>
    <source>
        <strain evidence="4">CH2 X CH6</strain>
    </source>
</reference>
<evidence type="ECO:0000256" key="1">
    <source>
        <dbReference type="ARBA" id="ARBA00006440"/>
    </source>
</evidence>
<dbReference type="SUPFAM" id="SSF54593">
    <property type="entry name" value="Glyoxalase/Bleomycin resistance protein/Dihydroxybiphenyl dioxygenase"/>
    <property type="match status" value="1"/>
</dbReference>
<dbReference type="Proteomes" id="UP000001593">
    <property type="component" value="Unassembled WGS sequence"/>
</dbReference>
<organism evidence="3 4">
    <name type="scientific">Nematostella vectensis</name>
    <name type="common">Starlet sea anemone</name>
    <dbReference type="NCBI Taxonomy" id="45351"/>
    <lineage>
        <taxon>Eukaryota</taxon>
        <taxon>Metazoa</taxon>
        <taxon>Cnidaria</taxon>
        <taxon>Anthozoa</taxon>
        <taxon>Hexacorallia</taxon>
        <taxon>Actiniaria</taxon>
        <taxon>Edwardsiidae</taxon>
        <taxon>Nematostella</taxon>
    </lineage>
</organism>
<dbReference type="InterPro" id="IPR029068">
    <property type="entry name" value="Glyas_Bleomycin-R_OHBP_Dase"/>
</dbReference>
<dbReference type="OrthoDB" id="10023686at2759"/>
<dbReference type="eggNOG" id="ENOG502SBG0">
    <property type="taxonomic scope" value="Eukaryota"/>
</dbReference>
<dbReference type="PANTHER" id="PTHR14715">
    <property type="entry name" value="FAM124 DOMAIN-CONTAINING PROTEIN-RELATED"/>
    <property type="match status" value="1"/>
</dbReference>
<dbReference type="Gene3D" id="3.10.180.10">
    <property type="entry name" value="2,3-Dihydroxybiphenyl 1,2-Dioxygenase, domain 1"/>
    <property type="match status" value="1"/>
</dbReference>
<comment type="similarity">
    <text evidence="1">Belongs to the FAM124 family.</text>
</comment>
<dbReference type="InterPro" id="IPR046365">
    <property type="entry name" value="FAM124_dom"/>
</dbReference>
<sequence length="199" mass="22152">MGVRTQSLSVILFLRNDGQSQPTADSATDYLSTPPWQFHHKIELTSRANLRVVARQVFFASSPGYELPLWSVCPIHCGKEQLRFNIFVNDFTGMKAFYSALVGADPSASKPGFCVFQLYSQPGLEIQLSLKHSPCLIPQLTEAATLSFVVNNISELRKVLPNKVTKHVTGTWRTRDTDGNEVLLLCDSSRNGTRLPQIV</sequence>
<gene>
    <name evidence="3" type="ORF">NEMVEDRAFT_v1g94244</name>
</gene>
<dbReference type="InParanoid" id="A7RUV2"/>
<dbReference type="OMA" id="IHCGNEV"/>
<protein>
    <recommendedName>
        <fullName evidence="2">FAM124 domain-containing protein</fullName>
    </recommendedName>
</protein>
<name>A7RUV2_NEMVE</name>
<dbReference type="PhylomeDB" id="A7RUV2"/>
<accession>A7RUV2</accession>
<evidence type="ECO:0000313" key="3">
    <source>
        <dbReference type="EMBL" id="EDO44757.1"/>
    </source>
</evidence>
<evidence type="ECO:0000313" key="4">
    <source>
        <dbReference type="Proteomes" id="UP000001593"/>
    </source>
</evidence>
<evidence type="ECO:0000259" key="2">
    <source>
        <dbReference type="Pfam" id="PF15067"/>
    </source>
</evidence>
<keyword evidence="4" id="KW-1185">Reference proteome</keyword>
<dbReference type="InterPro" id="IPR029380">
    <property type="entry name" value="FAM124"/>
</dbReference>
<feature type="domain" description="FAM124" evidence="2">
    <location>
        <begin position="4"/>
        <end position="184"/>
    </location>
</feature>
<proteinExistence type="inferred from homology"/>
<dbReference type="Pfam" id="PF15067">
    <property type="entry name" value="FAM124"/>
    <property type="match status" value="1"/>
</dbReference>
<dbReference type="AlphaFoldDB" id="A7RUV2"/>